<dbReference type="EMBL" id="JAAAIM010000201">
    <property type="protein sequence ID" value="KAG0292340.1"/>
    <property type="molecule type" value="Genomic_DNA"/>
</dbReference>
<dbReference type="InterPro" id="IPR014756">
    <property type="entry name" value="Ig_E-set"/>
</dbReference>
<evidence type="ECO:0000259" key="3">
    <source>
        <dbReference type="Pfam" id="PF16561"/>
    </source>
</evidence>
<evidence type="ECO:0000313" key="4">
    <source>
        <dbReference type="EMBL" id="KAG0292340.1"/>
    </source>
</evidence>
<dbReference type="InterPro" id="IPR013783">
    <property type="entry name" value="Ig-like_fold"/>
</dbReference>
<dbReference type="InterPro" id="IPR050827">
    <property type="entry name" value="CRP1_MDG1_kinase"/>
</dbReference>
<evidence type="ECO:0000313" key="5">
    <source>
        <dbReference type="Proteomes" id="UP001194696"/>
    </source>
</evidence>
<dbReference type="Pfam" id="PF16561">
    <property type="entry name" value="AMPK1_CBM"/>
    <property type="match status" value="1"/>
</dbReference>
<keyword evidence="5" id="KW-1185">Reference proteome</keyword>
<comment type="similarity">
    <text evidence="1">Belongs to the CRP1/MDG1 family.</text>
</comment>
<evidence type="ECO:0000256" key="1">
    <source>
        <dbReference type="ARBA" id="ARBA00038216"/>
    </source>
</evidence>
<gene>
    <name evidence="4" type="ORF">BGZ96_004300</name>
</gene>
<name>A0ABQ7K5Y1_9FUNG</name>
<comment type="caution">
    <text evidence="4">The sequence shown here is derived from an EMBL/GenBank/DDBJ whole genome shotgun (WGS) entry which is preliminary data.</text>
</comment>
<feature type="compositionally biased region" description="Polar residues" evidence="2">
    <location>
        <begin position="88"/>
        <end position="105"/>
    </location>
</feature>
<proteinExistence type="inferred from homology"/>
<dbReference type="Gene3D" id="2.60.40.10">
    <property type="entry name" value="Immunoglobulins"/>
    <property type="match status" value="1"/>
</dbReference>
<dbReference type="PANTHER" id="PTHR10343">
    <property type="entry name" value="5'-AMP-ACTIVATED PROTEIN KINASE , BETA SUBUNIT"/>
    <property type="match status" value="1"/>
</dbReference>
<sequence length="231" mass="23992">MPAPPKAAVIANGQKITAVTPAASPAGSVARPSPSSAGMSTPAEVPSTPLSKNQKKKAKIAKAAAAAAITPAPVATAGSLPSTPVANVKQQGASASTTQQVTPTVESLGVSDEKKTPAKASPIARNIFDSAATPANKDTVVQPKPVAHTFQWKSGGGIVKVTGTFDNWEESIVLKKVRGHQDHSEIVVDLDRTQKTLFKFIVDGQWRCTDEFPTEYDSVGNLNNVLPALHA</sequence>
<dbReference type="SUPFAM" id="SSF81296">
    <property type="entry name" value="E set domains"/>
    <property type="match status" value="1"/>
</dbReference>
<accession>A0ABQ7K5Y1</accession>
<evidence type="ECO:0000256" key="2">
    <source>
        <dbReference type="SAM" id="MobiDB-lite"/>
    </source>
</evidence>
<protein>
    <recommendedName>
        <fullName evidence="3">AMP-activated protein kinase glycogen-binding domain-containing protein</fullName>
    </recommendedName>
</protein>
<feature type="region of interest" description="Disordered" evidence="2">
    <location>
        <begin position="88"/>
        <end position="121"/>
    </location>
</feature>
<dbReference type="InterPro" id="IPR032640">
    <property type="entry name" value="AMPK1_CBM"/>
</dbReference>
<feature type="domain" description="AMP-activated protein kinase glycogen-binding" evidence="3">
    <location>
        <begin position="148"/>
        <end position="226"/>
    </location>
</feature>
<dbReference type="Proteomes" id="UP001194696">
    <property type="component" value="Unassembled WGS sequence"/>
</dbReference>
<organism evidence="4 5">
    <name type="scientific">Linnemannia gamsii</name>
    <dbReference type="NCBI Taxonomy" id="64522"/>
    <lineage>
        <taxon>Eukaryota</taxon>
        <taxon>Fungi</taxon>
        <taxon>Fungi incertae sedis</taxon>
        <taxon>Mucoromycota</taxon>
        <taxon>Mortierellomycotina</taxon>
        <taxon>Mortierellomycetes</taxon>
        <taxon>Mortierellales</taxon>
        <taxon>Mortierellaceae</taxon>
        <taxon>Linnemannia</taxon>
    </lineage>
</organism>
<dbReference type="CDD" id="cd02859">
    <property type="entry name" value="E_set_AMPKbeta_like_N"/>
    <property type="match status" value="1"/>
</dbReference>
<reference evidence="4 5" key="1">
    <citation type="journal article" date="2020" name="Fungal Divers.">
        <title>Resolving the Mortierellaceae phylogeny through synthesis of multi-gene phylogenetics and phylogenomics.</title>
        <authorList>
            <person name="Vandepol N."/>
            <person name="Liber J."/>
            <person name="Desiro A."/>
            <person name="Na H."/>
            <person name="Kennedy M."/>
            <person name="Barry K."/>
            <person name="Grigoriev I.V."/>
            <person name="Miller A.N."/>
            <person name="O'Donnell K."/>
            <person name="Stajich J.E."/>
            <person name="Bonito G."/>
        </authorList>
    </citation>
    <scope>NUCLEOTIDE SEQUENCE [LARGE SCALE GENOMIC DNA]</scope>
    <source>
        <strain evidence="4 5">AD045</strain>
    </source>
</reference>
<dbReference type="PANTHER" id="PTHR10343:SF81">
    <property type="entry name" value="CRUCIFORM DNA-RECOGNIZING PROTEIN 1-RELATED"/>
    <property type="match status" value="1"/>
</dbReference>
<feature type="region of interest" description="Disordered" evidence="2">
    <location>
        <begin position="15"/>
        <end position="62"/>
    </location>
</feature>